<keyword evidence="9" id="KW-1185">Reference proteome</keyword>
<comment type="subcellular location">
    <subcellularLocation>
        <location evidence="1">Cell membrane</location>
        <topology evidence="1">Multi-pass membrane protein</topology>
    </subcellularLocation>
</comment>
<dbReference type="Proteomes" id="UP000279959">
    <property type="component" value="Chromosome"/>
</dbReference>
<feature type="transmembrane region" description="Helical" evidence="7">
    <location>
        <begin position="86"/>
        <end position="107"/>
    </location>
</feature>
<organism evidence="8 9">
    <name type="scientific">Sphingobium amiense</name>
    <dbReference type="NCBI Taxonomy" id="135719"/>
    <lineage>
        <taxon>Bacteria</taxon>
        <taxon>Pseudomonadati</taxon>
        <taxon>Pseudomonadota</taxon>
        <taxon>Alphaproteobacteria</taxon>
        <taxon>Sphingomonadales</taxon>
        <taxon>Sphingomonadaceae</taxon>
        <taxon>Sphingobium</taxon>
    </lineage>
</organism>
<evidence type="ECO:0000256" key="5">
    <source>
        <dbReference type="ARBA" id="ARBA00022989"/>
    </source>
</evidence>
<dbReference type="InterPro" id="IPR014047">
    <property type="entry name" value="Chr_Tranpt_l_chain"/>
</dbReference>
<keyword evidence="5 7" id="KW-1133">Transmembrane helix</keyword>
<sequence>MTRPTPDHGISFAEAVKTWAQIAALSFGGPAGQIAVMHRILVEEKKWIGEGRFLHALNYCMLLPGPEAQQLAIYIGWLLHRTKGGLVAGGLFVLPGFLAILALSFVYVLLGHVPLVEGLFFGLKAAVLAVVAQAVVRVGSRALRNGAMRGIAAAAFVAIFFLGAPFPLIVLAAGLAGYAGGRAGLAQFGGAGHGGHGQGAIVHDRDTALGEGLPDHARPDLRWSLRICGTLLLLWLGPVLALFLTLGDEATFFRIASFFSQMAVVTFGGAYAVLAYVAQQAVEGFGWLRPGEMLDGLGMAETTPGPLIMVTQFVGFLAAYRDAGALTPLLAATLGAVLTTWVTFLPCFLWIFAGAPFVERLRGNRALSAALGAITAAVVGVILNLALWFAIHSLFRQVRPVTIATGTIDLPVLSSIDPIAAALSAAALVAVFRFRMGVLPVLAACAVAGAAIRLAV</sequence>
<evidence type="ECO:0000256" key="1">
    <source>
        <dbReference type="ARBA" id="ARBA00004651"/>
    </source>
</evidence>
<proteinExistence type="inferred from homology"/>
<accession>A0A494W2N1</accession>
<dbReference type="EMBL" id="AP018664">
    <property type="protein sequence ID" value="BBD98884.1"/>
    <property type="molecule type" value="Genomic_DNA"/>
</dbReference>
<dbReference type="PANTHER" id="PTHR33567:SF3">
    <property type="entry name" value="CHROMATE ION TRANSPORTER (EUROFUNG)"/>
    <property type="match status" value="1"/>
</dbReference>
<protein>
    <submittedName>
        <fullName evidence="8">Chromate transporter</fullName>
    </submittedName>
</protein>
<feature type="transmembrane region" description="Helical" evidence="7">
    <location>
        <begin position="438"/>
        <end position="455"/>
    </location>
</feature>
<keyword evidence="6 7" id="KW-0472">Membrane</keyword>
<reference evidence="8 9" key="1">
    <citation type="submission" date="2018-05" db="EMBL/GenBank/DDBJ databases">
        <title>Complete Genome Sequence of the Nonylphenol-Degrading Bacterium Sphingobium amiense DSM 16289T.</title>
        <authorList>
            <person name="Ootsuka M."/>
            <person name="Nishizawa T."/>
            <person name="Ohta H."/>
        </authorList>
    </citation>
    <scope>NUCLEOTIDE SEQUENCE [LARGE SCALE GENOMIC DNA]</scope>
    <source>
        <strain evidence="8 9">DSM 16289</strain>
    </source>
</reference>
<dbReference type="GO" id="GO:0005886">
    <property type="term" value="C:plasma membrane"/>
    <property type="evidence" value="ECO:0007669"/>
    <property type="project" value="UniProtKB-SubCell"/>
</dbReference>
<evidence type="ECO:0000256" key="4">
    <source>
        <dbReference type="ARBA" id="ARBA00022692"/>
    </source>
</evidence>
<gene>
    <name evidence="8" type="ORF">SAMIE_1023850</name>
</gene>
<dbReference type="AlphaFoldDB" id="A0A494W2N1"/>
<dbReference type="PIRSF" id="PIRSF004810">
    <property type="entry name" value="ChrA"/>
    <property type="match status" value="1"/>
</dbReference>
<comment type="similarity">
    <text evidence="2">Belongs to the chromate ion transporter (CHR) (TC 2.A.51) family.</text>
</comment>
<evidence type="ECO:0000256" key="6">
    <source>
        <dbReference type="ARBA" id="ARBA00023136"/>
    </source>
</evidence>
<feature type="transmembrane region" description="Helical" evidence="7">
    <location>
        <begin position="119"/>
        <end position="139"/>
    </location>
</feature>
<feature type="transmembrane region" description="Helical" evidence="7">
    <location>
        <begin position="258"/>
        <end position="278"/>
    </location>
</feature>
<feature type="transmembrane region" description="Helical" evidence="7">
    <location>
        <begin position="412"/>
        <end position="432"/>
    </location>
</feature>
<dbReference type="InterPro" id="IPR003370">
    <property type="entry name" value="Chromate_transpt"/>
</dbReference>
<evidence type="ECO:0000256" key="3">
    <source>
        <dbReference type="ARBA" id="ARBA00022475"/>
    </source>
</evidence>
<evidence type="ECO:0000313" key="8">
    <source>
        <dbReference type="EMBL" id="BBD98884.1"/>
    </source>
</evidence>
<feature type="transmembrane region" description="Helical" evidence="7">
    <location>
        <begin position="329"/>
        <end position="353"/>
    </location>
</feature>
<dbReference type="KEGG" id="sami:SAMIE_1023850"/>
<feature type="transmembrane region" description="Helical" evidence="7">
    <location>
        <begin position="365"/>
        <end position="391"/>
    </location>
</feature>
<keyword evidence="4 7" id="KW-0812">Transmembrane</keyword>
<name>A0A494W2N1_9SPHN</name>
<keyword evidence="3" id="KW-1003">Cell membrane</keyword>
<evidence type="ECO:0000256" key="7">
    <source>
        <dbReference type="SAM" id="Phobius"/>
    </source>
</evidence>
<feature type="transmembrane region" description="Helical" evidence="7">
    <location>
        <begin position="223"/>
        <end position="246"/>
    </location>
</feature>
<evidence type="ECO:0000313" key="9">
    <source>
        <dbReference type="Proteomes" id="UP000279959"/>
    </source>
</evidence>
<dbReference type="RefSeq" id="WP_126516845.1">
    <property type="nucleotide sequence ID" value="NZ_AP018664.1"/>
</dbReference>
<feature type="transmembrane region" description="Helical" evidence="7">
    <location>
        <begin position="298"/>
        <end position="320"/>
    </location>
</feature>
<feature type="transmembrane region" description="Helical" evidence="7">
    <location>
        <begin position="151"/>
        <end position="179"/>
    </location>
</feature>
<dbReference type="Pfam" id="PF02417">
    <property type="entry name" value="Chromate_transp"/>
    <property type="match status" value="2"/>
</dbReference>
<dbReference type="NCBIfam" id="TIGR00937">
    <property type="entry name" value="2A51"/>
    <property type="match status" value="1"/>
</dbReference>
<evidence type="ECO:0000256" key="2">
    <source>
        <dbReference type="ARBA" id="ARBA00005262"/>
    </source>
</evidence>
<dbReference type="PANTHER" id="PTHR33567">
    <property type="entry name" value="CHROMATE ION TRANSPORTER (EUROFUNG)"/>
    <property type="match status" value="1"/>
</dbReference>
<dbReference type="GO" id="GO:0015109">
    <property type="term" value="F:chromate transmembrane transporter activity"/>
    <property type="evidence" value="ECO:0007669"/>
    <property type="project" value="InterPro"/>
</dbReference>